<dbReference type="EMBL" id="QFRJ01000011">
    <property type="protein sequence ID" value="PWH84811.1"/>
    <property type="molecule type" value="Genomic_DNA"/>
</dbReference>
<dbReference type="PANTHER" id="PTHR43179">
    <property type="entry name" value="RHAMNOSYLTRANSFERASE WBBL"/>
    <property type="match status" value="1"/>
</dbReference>
<dbReference type="SUPFAM" id="SSF53448">
    <property type="entry name" value="Nucleotide-diphospho-sugar transferases"/>
    <property type="match status" value="1"/>
</dbReference>
<reference evidence="5 6" key="2">
    <citation type="submission" date="2018-05" db="EMBL/GenBank/DDBJ databases">
        <authorList>
            <person name="Lanie J.A."/>
            <person name="Ng W.-L."/>
            <person name="Kazmierczak K.M."/>
            <person name="Andrzejewski T.M."/>
            <person name="Davidsen T.M."/>
            <person name="Wayne K.J."/>
            <person name="Tettelin H."/>
            <person name="Glass J.I."/>
            <person name="Rusch D."/>
            <person name="Podicherti R."/>
            <person name="Tsui H.-C.T."/>
            <person name="Winkler M.E."/>
        </authorList>
    </citation>
    <scope>NUCLEOTIDE SEQUENCE [LARGE SCALE GENOMIC DNA]</scope>
    <source>
        <strain evidence="5 6">C305</strain>
    </source>
</reference>
<dbReference type="InterPro" id="IPR029044">
    <property type="entry name" value="Nucleotide-diphossugar_trans"/>
</dbReference>
<organism evidence="5 6">
    <name type="scientific">Brumimicrobium oceani</name>
    <dbReference type="NCBI Taxonomy" id="2100725"/>
    <lineage>
        <taxon>Bacteria</taxon>
        <taxon>Pseudomonadati</taxon>
        <taxon>Bacteroidota</taxon>
        <taxon>Flavobacteriia</taxon>
        <taxon>Flavobacteriales</taxon>
        <taxon>Crocinitomicaceae</taxon>
        <taxon>Brumimicrobium</taxon>
    </lineage>
</organism>
<keyword evidence="3 5" id="KW-0808">Transferase</keyword>
<dbReference type="Pfam" id="PF00535">
    <property type="entry name" value="Glycos_transf_2"/>
    <property type="match status" value="1"/>
</dbReference>
<dbReference type="Proteomes" id="UP000245370">
    <property type="component" value="Unassembled WGS sequence"/>
</dbReference>
<evidence type="ECO:0000313" key="5">
    <source>
        <dbReference type="EMBL" id="PWH84811.1"/>
    </source>
</evidence>
<dbReference type="CDD" id="cd04186">
    <property type="entry name" value="GT_2_like_c"/>
    <property type="match status" value="1"/>
</dbReference>
<dbReference type="Gene3D" id="3.90.550.10">
    <property type="entry name" value="Spore Coat Polysaccharide Biosynthesis Protein SpsA, Chain A"/>
    <property type="match status" value="1"/>
</dbReference>
<evidence type="ECO:0000256" key="2">
    <source>
        <dbReference type="ARBA" id="ARBA00022676"/>
    </source>
</evidence>
<sequence length="343" mass="39661">MKTAVVILNWNGLSFLKQFLPTLIQNTSDATIVVVDNQSTDESLNYLRAHHPEVEIIVNKSNGGFAKGYNDGLKQLKGRFEYYVLINSDIEVTPNWLGALVEKLENNPEIAGVQPKVLSFHKKTHFEHAGASGGFIDKNYYPFCRGRIFDEVEEDKNQYDNDKEVFWTTGACMLVRSKVYHELGGLDEDFFAHMEEIDFCWRAKKQNHSFYVVPASQVYHVGGGTLNYENPRKTFLNFRNSLYMIHKNHVGWLFGKVFYRMILDGIAAVKYLAGFQFKHVFAILKAHGAYYGSISVLNKKRKQLQQESTEYNKAGFYKASLLWAYFFKRIKKFEGLNKRFFVD</sequence>
<name>A0A2U2XAS7_9FLAO</name>
<dbReference type="PANTHER" id="PTHR43179:SF12">
    <property type="entry name" value="GALACTOFURANOSYLTRANSFERASE GLFT2"/>
    <property type="match status" value="1"/>
</dbReference>
<protein>
    <submittedName>
        <fullName evidence="5">Glycosyl transferase family 2</fullName>
    </submittedName>
</protein>
<gene>
    <name evidence="5" type="ORF">DIT68_12855</name>
</gene>
<dbReference type="OrthoDB" id="9771846at2"/>
<reference evidence="5 6" key="1">
    <citation type="submission" date="2018-05" db="EMBL/GenBank/DDBJ databases">
        <title>Brumimicrobium oceani sp. nov., isolated from coastal sediment.</title>
        <authorList>
            <person name="Kou Y."/>
        </authorList>
    </citation>
    <scope>NUCLEOTIDE SEQUENCE [LARGE SCALE GENOMIC DNA]</scope>
    <source>
        <strain evidence="5 6">C305</strain>
    </source>
</reference>
<accession>A0A2U2XAS7</accession>
<evidence type="ECO:0000256" key="1">
    <source>
        <dbReference type="ARBA" id="ARBA00006739"/>
    </source>
</evidence>
<feature type="domain" description="Glycosyltransferase 2-like" evidence="4">
    <location>
        <begin position="5"/>
        <end position="179"/>
    </location>
</feature>
<comment type="similarity">
    <text evidence="1">Belongs to the glycosyltransferase 2 family.</text>
</comment>
<evidence type="ECO:0000259" key="4">
    <source>
        <dbReference type="Pfam" id="PF00535"/>
    </source>
</evidence>
<keyword evidence="6" id="KW-1185">Reference proteome</keyword>
<proteinExistence type="inferred from homology"/>
<keyword evidence="2" id="KW-0328">Glycosyltransferase</keyword>
<evidence type="ECO:0000256" key="3">
    <source>
        <dbReference type="ARBA" id="ARBA00022679"/>
    </source>
</evidence>
<dbReference type="InterPro" id="IPR001173">
    <property type="entry name" value="Glyco_trans_2-like"/>
</dbReference>
<evidence type="ECO:0000313" key="6">
    <source>
        <dbReference type="Proteomes" id="UP000245370"/>
    </source>
</evidence>
<dbReference type="GO" id="GO:0016757">
    <property type="term" value="F:glycosyltransferase activity"/>
    <property type="evidence" value="ECO:0007669"/>
    <property type="project" value="UniProtKB-KW"/>
</dbReference>
<dbReference type="AlphaFoldDB" id="A0A2U2XAS7"/>
<comment type="caution">
    <text evidence="5">The sequence shown here is derived from an EMBL/GenBank/DDBJ whole genome shotgun (WGS) entry which is preliminary data.</text>
</comment>
<dbReference type="RefSeq" id="WP_109360218.1">
    <property type="nucleotide sequence ID" value="NZ_QFRJ01000011.1"/>
</dbReference>